<proteinExistence type="predicted"/>
<keyword evidence="2" id="KW-0812">Transmembrane</keyword>
<evidence type="ECO:0000313" key="3">
    <source>
        <dbReference type="EMBL" id="KAK4206446.1"/>
    </source>
</evidence>
<dbReference type="Proteomes" id="UP001301769">
    <property type="component" value="Unassembled WGS sequence"/>
</dbReference>
<feature type="compositionally biased region" description="Pro residues" evidence="1">
    <location>
        <begin position="85"/>
        <end position="98"/>
    </location>
</feature>
<dbReference type="EMBL" id="MU858411">
    <property type="protein sequence ID" value="KAK4206446.1"/>
    <property type="molecule type" value="Genomic_DNA"/>
</dbReference>
<dbReference type="AlphaFoldDB" id="A0AAN6XVG2"/>
<comment type="caution">
    <text evidence="3">The sequence shown here is derived from an EMBL/GenBank/DDBJ whole genome shotgun (WGS) entry which is preliminary data.</text>
</comment>
<gene>
    <name evidence="3" type="ORF">QBC37DRAFT_407114</name>
</gene>
<feature type="region of interest" description="Disordered" evidence="1">
    <location>
        <begin position="140"/>
        <end position="167"/>
    </location>
</feature>
<evidence type="ECO:0000256" key="2">
    <source>
        <dbReference type="SAM" id="Phobius"/>
    </source>
</evidence>
<sequence>MPSLNITSAQSFVGARAGPDPNLDPSWFGTGDHAAPSGGTSPQVIVLAVVCSAIGTALLAFALAKLWQQHRGGGSPRPVDRSEFVPPPPPYSLDPPPPVPEVVVPAMVANHVQATTHHGAYHHEVSEREEEEIELLELPRRREEGEAGGGGPVVGLAGALPRPGGLS</sequence>
<accession>A0AAN6XVG2</accession>
<evidence type="ECO:0000313" key="4">
    <source>
        <dbReference type="Proteomes" id="UP001301769"/>
    </source>
</evidence>
<evidence type="ECO:0000256" key="1">
    <source>
        <dbReference type="SAM" id="MobiDB-lite"/>
    </source>
</evidence>
<name>A0AAN6XVG2_9PEZI</name>
<protein>
    <submittedName>
        <fullName evidence="3">Uncharacterized protein</fullName>
    </submittedName>
</protein>
<feature type="region of interest" description="Disordered" evidence="1">
    <location>
        <begin position="70"/>
        <end position="98"/>
    </location>
</feature>
<reference evidence="3" key="1">
    <citation type="journal article" date="2023" name="Mol. Phylogenet. Evol.">
        <title>Genome-scale phylogeny and comparative genomics of the fungal order Sordariales.</title>
        <authorList>
            <person name="Hensen N."/>
            <person name="Bonometti L."/>
            <person name="Westerberg I."/>
            <person name="Brannstrom I.O."/>
            <person name="Guillou S."/>
            <person name="Cros-Aarteil S."/>
            <person name="Calhoun S."/>
            <person name="Haridas S."/>
            <person name="Kuo A."/>
            <person name="Mondo S."/>
            <person name="Pangilinan J."/>
            <person name="Riley R."/>
            <person name="LaButti K."/>
            <person name="Andreopoulos B."/>
            <person name="Lipzen A."/>
            <person name="Chen C."/>
            <person name="Yan M."/>
            <person name="Daum C."/>
            <person name="Ng V."/>
            <person name="Clum A."/>
            <person name="Steindorff A."/>
            <person name="Ohm R.A."/>
            <person name="Martin F."/>
            <person name="Silar P."/>
            <person name="Natvig D.O."/>
            <person name="Lalanne C."/>
            <person name="Gautier V."/>
            <person name="Ament-Velasquez S.L."/>
            <person name="Kruys A."/>
            <person name="Hutchinson M.I."/>
            <person name="Powell A.J."/>
            <person name="Barry K."/>
            <person name="Miller A.N."/>
            <person name="Grigoriev I.V."/>
            <person name="Debuchy R."/>
            <person name="Gladieux P."/>
            <person name="Hiltunen Thoren M."/>
            <person name="Johannesson H."/>
        </authorList>
    </citation>
    <scope>NUCLEOTIDE SEQUENCE</scope>
    <source>
        <strain evidence="3">PSN293</strain>
    </source>
</reference>
<keyword evidence="2" id="KW-0472">Membrane</keyword>
<feature type="compositionally biased region" description="Low complexity" evidence="1">
    <location>
        <begin position="154"/>
        <end position="167"/>
    </location>
</feature>
<reference evidence="3" key="2">
    <citation type="submission" date="2023-05" db="EMBL/GenBank/DDBJ databases">
        <authorList>
            <consortium name="Lawrence Berkeley National Laboratory"/>
            <person name="Steindorff A."/>
            <person name="Hensen N."/>
            <person name="Bonometti L."/>
            <person name="Westerberg I."/>
            <person name="Brannstrom I.O."/>
            <person name="Guillou S."/>
            <person name="Cros-Aarteil S."/>
            <person name="Calhoun S."/>
            <person name="Haridas S."/>
            <person name="Kuo A."/>
            <person name="Mondo S."/>
            <person name="Pangilinan J."/>
            <person name="Riley R."/>
            <person name="Labutti K."/>
            <person name="Andreopoulos B."/>
            <person name="Lipzen A."/>
            <person name="Chen C."/>
            <person name="Yanf M."/>
            <person name="Daum C."/>
            <person name="Ng V."/>
            <person name="Clum A."/>
            <person name="Ohm R."/>
            <person name="Martin F."/>
            <person name="Silar P."/>
            <person name="Natvig D."/>
            <person name="Lalanne C."/>
            <person name="Gautier V."/>
            <person name="Ament-Velasquez S.L."/>
            <person name="Kruys A."/>
            <person name="Hutchinson M.I."/>
            <person name="Powell A.J."/>
            <person name="Barry K."/>
            <person name="Miller A.N."/>
            <person name="Grigoriev I.V."/>
            <person name="Debuchy R."/>
            <person name="Gladieux P."/>
            <person name="Thoren M.H."/>
            <person name="Johannesson H."/>
        </authorList>
    </citation>
    <scope>NUCLEOTIDE SEQUENCE</scope>
    <source>
        <strain evidence="3">PSN293</strain>
    </source>
</reference>
<keyword evidence="2" id="KW-1133">Transmembrane helix</keyword>
<feature type="transmembrane region" description="Helical" evidence="2">
    <location>
        <begin position="44"/>
        <end position="67"/>
    </location>
</feature>
<organism evidence="3 4">
    <name type="scientific">Rhypophila decipiens</name>
    <dbReference type="NCBI Taxonomy" id="261697"/>
    <lineage>
        <taxon>Eukaryota</taxon>
        <taxon>Fungi</taxon>
        <taxon>Dikarya</taxon>
        <taxon>Ascomycota</taxon>
        <taxon>Pezizomycotina</taxon>
        <taxon>Sordariomycetes</taxon>
        <taxon>Sordariomycetidae</taxon>
        <taxon>Sordariales</taxon>
        <taxon>Naviculisporaceae</taxon>
        <taxon>Rhypophila</taxon>
    </lineage>
</organism>
<keyword evidence="4" id="KW-1185">Reference proteome</keyword>